<organism evidence="3 4">
    <name type="scientific">Portunus trituberculatus</name>
    <name type="common">Swimming crab</name>
    <name type="synonym">Neptunus trituberculatus</name>
    <dbReference type="NCBI Taxonomy" id="210409"/>
    <lineage>
        <taxon>Eukaryota</taxon>
        <taxon>Metazoa</taxon>
        <taxon>Ecdysozoa</taxon>
        <taxon>Arthropoda</taxon>
        <taxon>Crustacea</taxon>
        <taxon>Multicrustacea</taxon>
        <taxon>Malacostraca</taxon>
        <taxon>Eumalacostraca</taxon>
        <taxon>Eucarida</taxon>
        <taxon>Decapoda</taxon>
        <taxon>Pleocyemata</taxon>
        <taxon>Brachyura</taxon>
        <taxon>Eubrachyura</taxon>
        <taxon>Portunoidea</taxon>
        <taxon>Portunidae</taxon>
        <taxon>Portuninae</taxon>
        <taxon>Portunus</taxon>
    </lineage>
</organism>
<sequence>MERRSGGAGTRADLSSLQAVDTNEPRTQTRDKCYEMRCPVYIENLAGEREMLCLIYATTCCCCRHYCWRGYLWVAVTAMVRSGSVTLFGPTPQPLSPLSLSERVSTNVVNIITTTTTTTTIATANTTTTTTTATSVAPLWMRCVFFLFVIYFPPVLFLAQSKYTITFIRITINTQAYHHFTIFEHCHQYKHTIRHSSAPRLPFPLMRSPQPPPPPPPPPPLPPPRPSN</sequence>
<dbReference type="Proteomes" id="UP000324222">
    <property type="component" value="Unassembled WGS sequence"/>
</dbReference>
<feature type="region of interest" description="Disordered" evidence="1">
    <location>
        <begin position="201"/>
        <end position="228"/>
    </location>
</feature>
<evidence type="ECO:0000313" key="3">
    <source>
        <dbReference type="EMBL" id="MPC38148.1"/>
    </source>
</evidence>
<comment type="caution">
    <text evidence="3">The sequence shown here is derived from an EMBL/GenBank/DDBJ whole genome shotgun (WGS) entry which is preliminary data.</text>
</comment>
<reference evidence="3 4" key="1">
    <citation type="submission" date="2019-05" db="EMBL/GenBank/DDBJ databases">
        <title>Another draft genome of Portunus trituberculatus and its Hox gene families provides insights of decapod evolution.</title>
        <authorList>
            <person name="Jeong J.-H."/>
            <person name="Song I."/>
            <person name="Kim S."/>
            <person name="Choi T."/>
            <person name="Kim D."/>
            <person name="Ryu S."/>
            <person name="Kim W."/>
        </authorList>
    </citation>
    <scope>NUCLEOTIDE SEQUENCE [LARGE SCALE GENOMIC DNA]</scope>
    <source>
        <tissue evidence="3">Muscle</tissue>
    </source>
</reference>
<feature type="compositionally biased region" description="Pro residues" evidence="1">
    <location>
        <begin position="209"/>
        <end position="228"/>
    </location>
</feature>
<name>A0A5B7EYP6_PORTR</name>
<feature type="transmembrane region" description="Helical" evidence="2">
    <location>
        <begin position="139"/>
        <end position="159"/>
    </location>
</feature>
<protein>
    <submittedName>
        <fullName evidence="3">Uncharacterized protein</fullName>
    </submittedName>
</protein>
<evidence type="ECO:0000256" key="2">
    <source>
        <dbReference type="SAM" id="Phobius"/>
    </source>
</evidence>
<feature type="region of interest" description="Disordered" evidence="1">
    <location>
        <begin position="1"/>
        <end position="24"/>
    </location>
</feature>
<evidence type="ECO:0000256" key="1">
    <source>
        <dbReference type="SAM" id="MobiDB-lite"/>
    </source>
</evidence>
<dbReference type="EMBL" id="VSRR010003992">
    <property type="protein sequence ID" value="MPC38148.1"/>
    <property type="molecule type" value="Genomic_DNA"/>
</dbReference>
<accession>A0A5B7EYP6</accession>
<keyword evidence="4" id="KW-1185">Reference proteome</keyword>
<keyword evidence="2" id="KW-0472">Membrane</keyword>
<proteinExistence type="predicted"/>
<dbReference type="AlphaFoldDB" id="A0A5B7EYP6"/>
<gene>
    <name evidence="3" type="ORF">E2C01_031652</name>
</gene>
<keyword evidence="2" id="KW-0812">Transmembrane</keyword>
<keyword evidence="2" id="KW-1133">Transmembrane helix</keyword>
<evidence type="ECO:0000313" key="4">
    <source>
        <dbReference type="Proteomes" id="UP000324222"/>
    </source>
</evidence>